<feature type="region of interest" description="Disordered" evidence="6">
    <location>
        <begin position="1"/>
        <end position="26"/>
    </location>
</feature>
<dbReference type="OrthoDB" id="5296287at2759"/>
<comment type="similarity">
    <text evidence="2">Belongs to the major facilitator superfamily.</text>
</comment>
<dbReference type="PANTHER" id="PTHR23502">
    <property type="entry name" value="MAJOR FACILITATOR SUPERFAMILY"/>
    <property type="match status" value="1"/>
</dbReference>
<dbReference type="Gene3D" id="1.20.1250.20">
    <property type="entry name" value="MFS general substrate transporter like domains"/>
    <property type="match status" value="1"/>
</dbReference>
<dbReference type="GO" id="GO:0016020">
    <property type="term" value="C:membrane"/>
    <property type="evidence" value="ECO:0007669"/>
    <property type="project" value="UniProtKB-SubCell"/>
</dbReference>
<feature type="domain" description="Major facilitator superfamily (MFS) profile" evidence="8">
    <location>
        <begin position="40"/>
        <end position="461"/>
    </location>
</feature>
<feature type="transmembrane region" description="Helical" evidence="7">
    <location>
        <begin position="427"/>
        <end position="449"/>
    </location>
</feature>
<dbReference type="Proteomes" id="UP000813444">
    <property type="component" value="Unassembled WGS sequence"/>
</dbReference>
<reference evidence="9" key="1">
    <citation type="journal article" date="2021" name="Nat. Commun.">
        <title>Genetic determinants of endophytism in the Arabidopsis root mycobiome.</title>
        <authorList>
            <person name="Mesny F."/>
            <person name="Miyauchi S."/>
            <person name="Thiergart T."/>
            <person name="Pickel B."/>
            <person name="Atanasova L."/>
            <person name="Karlsson M."/>
            <person name="Huettel B."/>
            <person name="Barry K.W."/>
            <person name="Haridas S."/>
            <person name="Chen C."/>
            <person name="Bauer D."/>
            <person name="Andreopoulos W."/>
            <person name="Pangilinan J."/>
            <person name="LaButti K."/>
            <person name="Riley R."/>
            <person name="Lipzen A."/>
            <person name="Clum A."/>
            <person name="Drula E."/>
            <person name="Henrissat B."/>
            <person name="Kohler A."/>
            <person name="Grigoriev I.V."/>
            <person name="Martin F.M."/>
            <person name="Hacquard S."/>
        </authorList>
    </citation>
    <scope>NUCLEOTIDE SEQUENCE</scope>
    <source>
        <strain evidence="9">MPI-CAGE-CH-0235</strain>
    </source>
</reference>
<comment type="subcellular location">
    <subcellularLocation>
        <location evidence="1">Membrane</location>
        <topology evidence="1">Multi-pass membrane protein</topology>
    </subcellularLocation>
</comment>
<gene>
    <name evidence="9" type="ORF">B0I35DRAFT_455007</name>
</gene>
<evidence type="ECO:0000256" key="1">
    <source>
        <dbReference type="ARBA" id="ARBA00004141"/>
    </source>
</evidence>
<evidence type="ECO:0000313" key="9">
    <source>
        <dbReference type="EMBL" id="KAH7303813.1"/>
    </source>
</evidence>
<dbReference type="InterPro" id="IPR011701">
    <property type="entry name" value="MFS"/>
</dbReference>
<evidence type="ECO:0000256" key="5">
    <source>
        <dbReference type="ARBA" id="ARBA00023136"/>
    </source>
</evidence>
<protein>
    <submittedName>
        <fullName evidence="9">Major facilitator superfamily domain-containing protein</fullName>
    </submittedName>
</protein>
<dbReference type="GO" id="GO:0022857">
    <property type="term" value="F:transmembrane transporter activity"/>
    <property type="evidence" value="ECO:0007669"/>
    <property type="project" value="InterPro"/>
</dbReference>
<dbReference type="InterPro" id="IPR020846">
    <property type="entry name" value="MFS_dom"/>
</dbReference>
<feature type="transmembrane region" description="Helical" evidence="7">
    <location>
        <begin position="348"/>
        <end position="367"/>
    </location>
</feature>
<dbReference type="EMBL" id="JAGPNK010000028">
    <property type="protein sequence ID" value="KAH7303813.1"/>
    <property type="molecule type" value="Genomic_DNA"/>
</dbReference>
<dbReference type="AlphaFoldDB" id="A0A8K0SED8"/>
<feature type="transmembrane region" description="Helical" evidence="7">
    <location>
        <begin position="80"/>
        <end position="99"/>
    </location>
</feature>
<evidence type="ECO:0000256" key="6">
    <source>
        <dbReference type="SAM" id="MobiDB-lite"/>
    </source>
</evidence>
<evidence type="ECO:0000313" key="10">
    <source>
        <dbReference type="Proteomes" id="UP000813444"/>
    </source>
</evidence>
<dbReference type="SUPFAM" id="SSF103473">
    <property type="entry name" value="MFS general substrate transporter"/>
    <property type="match status" value="1"/>
</dbReference>
<comment type="caution">
    <text evidence="9">The sequence shown here is derived from an EMBL/GenBank/DDBJ whole genome shotgun (WGS) entry which is preliminary data.</text>
</comment>
<dbReference type="PROSITE" id="PS50850">
    <property type="entry name" value="MFS"/>
    <property type="match status" value="1"/>
</dbReference>
<dbReference type="Pfam" id="PF07690">
    <property type="entry name" value="MFS_1"/>
    <property type="match status" value="1"/>
</dbReference>
<feature type="transmembrane region" description="Helical" evidence="7">
    <location>
        <begin position="373"/>
        <end position="391"/>
    </location>
</feature>
<dbReference type="PANTHER" id="PTHR23502:SF68">
    <property type="entry name" value="MULTIDRUG TRANSPORTER, PUTATIVE (AFU_ORTHOLOGUE AFUA_3G01120)-RELATED"/>
    <property type="match status" value="1"/>
</dbReference>
<keyword evidence="3 7" id="KW-0812">Transmembrane</keyword>
<dbReference type="InterPro" id="IPR036259">
    <property type="entry name" value="MFS_trans_sf"/>
</dbReference>
<feature type="transmembrane region" description="Helical" evidence="7">
    <location>
        <begin position="270"/>
        <end position="295"/>
    </location>
</feature>
<evidence type="ECO:0000256" key="3">
    <source>
        <dbReference type="ARBA" id="ARBA00022692"/>
    </source>
</evidence>
<feature type="transmembrane region" description="Helical" evidence="7">
    <location>
        <begin position="38"/>
        <end position="59"/>
    </location>
</feature>
<evidence type="ECO:0000256" key="7">
    <source>
        <dbReference type="SAM" id="Phobius"/>
    </source>
</evidence>
<name>A0A8K0SED8_9HYPO</name>
<feature type="transmembrane region" description="Helical" evidence="7">
    <location>
        <begin position="105"/>
        <end position="123"/>
    </location>
</feature>
<proteinExistence type="inferred from homology"/>
<accession>A0A8K0SED8</accession>
<keyword evidence="10" id="KW-1185">Reference proteome</keyword>
<organism evidence="9 10">
    <name type="scientific">Stachybotrys elegans</name>
    <dbReference type="NCBI Taxonomy" id="80388"/>
    <lineage>
        <taxon>Eukaryota</taxon>
        <taxon>Fungi</taxon>
        <taxon>Dikarya</taxon>
        <taxon>Ascomycota</taxon>
        <taxon>Pezizomycotina</taxon>
        <taxon>Sordariomycetes</taxon>
        <taxon>Hypocreomycetidae</taxon>
        <taxon>Hypocreales</taxon>
        <taxon>Stachybotryaceae</taxon>
        <taxon>Stachybotrys</taxon>
    </lineage>
</organism>
<feature type="transmembrane region" description="Helical" evidence="7">
    <location>
        <begin position="307"/>
        <end position="327"/>
    </location>
</feature>
<keyword evidence="4 7" id="KW-1133">Transmembrane helix</keyword>
<evidence type="ECO:0000256" key="4">
    <source>
        <dbReference type="ARBA" id="ARBA00022989"/>
    </source>
</evidence>
<keyword evidence="5 7" id="KW-0472">Membrane</keyword>
<evidence type="ECO:0000256" key="2">
    <source>
        <dbReference type="ARBA" id="ARBA00008335"/>
    </source>
</evidence>
<feature type="transmembrane region" description="Helical" evidence="7">
    <location>
        <begin position="195"/>
        <end position="224"/>
    </location>
</feature>
<sequence length="461" mass="50193">MASERSALLPPVADGNQVDWDGEDDTTNPLNWPSAKKWSHVVIVSLLTFLVPLSATMFAPAIESAGRDIGAQNGTMISRLLTIYVLGWTMGPLTMAPLSEIHGRWATYIYSNLLYIVFTVACAVSPNLGFLLLFHFLAGVVGSAPLSLGGGTISDLIPVQERGFALSPYMLGPVLGPSIGPLLGGFLTERWSWRIVFWVLAALSSGVTVAQIAFTSETFAVTILETKASKLRIEMNNPKFRSILENGLHRKQIWMRALVRPAKLALLSPINMWISLVSAYFNGALFLLLATFPIVLTTEYGFTTRSVGLAFVGFGLGNIAGLVAFSTTSDRFIKSRMKKGTLEAEDRLVPVIVACPLLAVGFFWYGWSAEMHAHWVVPIIAIIGHLIDSFTSHAASAIAANIVIRSIGGTLLPLAGRPLYRALHWGWGSSVLGLLPLLFTPFMTLLYVYGKSIRDRFPVLL</sequence>
<evidence type="ECO:0000259" key="8">
    <source>
        <dbReference type="PROSITE" id="PS50850"/>
    </source>
</evidence>